<dbReference type="InParanoid" id="A2ESM7"/>
<dbReference type="EMBL" id="DS113478">
    <property type="protein sequence ID" value="EAY04336.1"/>
    <property type="molecule type" value="Genomic_DNA"/>
</dbReference>
<keyword evidence="1" id="KW-0812">Transmembrane</keyword>
<evidence type="ECO:0000313" key="2">
    <source>
        <dbReference type="EMBL" id="EAY04336.1"/>
    </source>
</evidence>
<keyword evidence="1" id="KW-0472">Membrane</keyword>
<reference evidence="2" key="1">
    <citation type="submission" date="2006-10" db="EMBL/GenBank/DDBJ databases">
        <authorList>
            <person name="Amadeo P."/>
            <person name="Zhao Q."/>
            <person name="Wortman J."/>
            <person name="Fraser-Liggett C."/>
            <person name="Carlton J."/>
        </authorList>
    </citation>
    <scope>NUCLEOTIDE SEQUENCE</scope>
    <source>
        <strain evidence="2">G3</strain>
    </source>
</reference>
<dbReference type="RefSeq" id="XP_001316559.1">
    <property type="nucleotide sequence ID" value="XM_001316524.1"/>
</dbReference>
<protein>
    <submittedName>
        <fullName evidence="2">Uncharacterized protein</fullName>
    </submittedName>
</protein>
<dbReference type="SMR" id="A2ESM7"/>
<dbReference type="AlphaFoldDB" id="A2ESM7"/>
<evidence type="ECO:0000256" key="1">
    <source>
        <dbReference type="SAM" id="Phobius"/>
    </source>
</evidence>
<dbReference type="VEuPathDB" id="TrichDB:TVAG_069860"/>
<organism evidence="2 3">
    <name type="scientific">Trichomonas vaginalis (strain ATCC PRA-98 / G3)</name>
    <dbReference type="NCBI Taxonomy" id="412133"/>
    <lineage>
        <taxon>Eukaryota</taxon>
        <taxon>Metamonada</taxon>
        <taxon>Parabasalia</taxon>
        <taxon>Trichomonadida</taxon>
        <taxon>Trichomonadidae</taxon>
        <taxon>Trichomonas</taxon>
    </lineage>
</organism>
<feature type="transmembrane region" description="Helical" evidence="1">
    <location>
        <begin position="82"/>
        <end position="105"/>
    </location>
</feature>
<reference evidence="2" key="2">
    <citation type="journal article" date="2007" name="Science">
        <title>Draft genome sequence of the sexually transmitted pathogen Trichomonas vaginalis.</title>
        <authorList>
            <person name="Carlton J.M."/>
            <person name="Hirt R.P."/>
            <person name="Silva J.C."/>
            <person name="Delcher A.L."/>
            <person name="Schatz M."/>
            <person name="Zhao Q."/>
            <person name="Wortman J.R."/>
            <person name="Bidwell S.L."/>
            <person name="Alsmark U.C.M."/>
            <person name="Besteiro S."/>
            <person name="Sicheritz-Ponten T."/>
            <person name="Noel C.J."/>
            <person name="Dacks J.B."/>
            <person name="Foster P.G."/>
            <person name="Simillion C."/>
            <person name="Van de Peer Y."/>
            <person name="Miranda-Saavedra D."/>
            <person name="Barton G.J."/>
            <person name="Westrop G.D."/>
            <person name="Mueller S."/>
            <person name="Dessi D."/>
            <person name="Fiori P.L."/>
            <person name="Ren Q."/>
            <person name="Paulsen I."/>
            <person name="Zhang H."/>
            <person name="Bastida-Corcuera F.D."/>
            <person name="Simoes-Barbosa A."/>
            <person name="Brown M.T."/>
            <person name="Hayes R.D."/>
            <person name="Mukherjee M."/>
            <person name="Okumura C.Y."/>
            <person name="Schneider R."/>
            <person name="Smith A.J."/>
            <person name="Vanacova S."/>
            <person name="Villalvazo M."/>
            <person name="Haas B.J."/>
            <person name="Pertea M."/>
            <person name="Feldblyum T.V."/>
            <person name="Utterback T.R."/>
            <person name="Shu C.L."/>
            <person name="Osoegawa K."/>
            <person name="de Jong P.J."/>
            <person name="Hrdy I."/>
            <person name="Horvathova L."/>
            <person name="Zubacova Z."/>
            <person name="Dolezal P."/>
            <person name="Malik S.B."/>
            <person name="Logsdon J.M. Jr."/>
            <person name="Henze K."/>
            <person name="Gupta A."/>
            <person name="Wang C.C."/>
            <person name="Dunne R.L."/>
            <person name="Upcroft J.A."/>
            <person name="Upcroft P."/>
            <person name="White O."/>
            <person name="Salzberg S.L."/>
            <person name="Tang P."/>
            <person name="Chiu C.-H."/>
            <person name="Lee Y.-S."/>
            <person name="Embley T.M."/>
            <person name="Coombs G.H."/>
            <person name="Mottram J.C."/>
            <person name="Tachezy J."/>
            <person name="Fraser-Liggett C.M."/>
            <person name="Johnson P.J."/>
        </authorList>
    </citation>
    <scope>NUCLEOTIDE SEQUENCE [LARGE SCALE GENOMIC DNA]</scope>
    <source>
        <strain evidence="2">G3</strain>
    </source>
</reference>
<keyword evidence="1" id="KW-1133">Transmembrane helix</keyword>
<proteinExistence type="predicted"/>
<dbReference type="Proteomes" id="UP000001542">
    <property type="component" value="Unassembled WGS sequence"/>
</dbReference>
<sequence>MISKTIFLDFNYNSSQLFNLKFNNSQLIVSQCYFKNTSIRMPSYNESLLKITDRIHEIKNKALPHKLVDQCQEKKGKKLTKVVTAIICVSVGLLVLIPAIIYALYWGRRSQAYRDRLDLEKSLITDFG</sequence>
<dbReference type="VEuPathDB" id="TrichDB:TVAGG3_0220700"/>
<gene>
    <name evidence="2" type="ORF">TVAG_069860</name>
</gene>
<dbReference type="KEGG" id="tva:75645281"/>
<keyword evidence="3" id="KW-1185">Reference proteome</keyword>
<accession>A2ESM7</accession>
<evidence type="ECO:0000313" key="3">
    <source>
        <dbReference type="Proteomes" id="UP000001542"/>
    </source>
</evidence>
<name>A2ESM7_TRIV3</name>